<feature type="region of interest" description="Disordered" evidence="10">
    <location>
        <begin position="1942"/>
        <end position="1976"/>
    </location>
</feature>
<dbReference type="Gene3D" id="2.10.110.30">
    <property type="match status" value="1"/>
</dbReference>
<dbReference type="Proteomes" id="UP001623330">
    <property type="component" value="Unassembled WGS sequence"/>
</dbReference>
<keyword evidence="4 9" id="KW-0863">Zinc-finger</keyword>
<feature type="compositionally biased region" description="Acidic residues" evidence="10">
    <location>
        <begin position="1965"/>
        <end position="1976"/>
    </location>
</feature>
<evidence type="ECO:0000256" key="9">
    <source>
        <dbReference type="RuleBase" id="RU366018"/>
    </source>
</evidence>
<keyword evidence="2 9" id="KW-0808">Transferase</keyword>
<feature type="domain" description="UBR-type" evidence="11">
    <location>
        <begin position="108"/>
        <end position="181"/>
    </location>
</feature>
<evidence type="ECO:0000256" key="10">
    <source>
        <dbReference type="SAM" id="MobiDB-lite"/>
    </source>
</evidence>
<evidence type="ECO:0000313" key="12">
    <source>
        <dbReference type="EMBL" id="KAL3231354.1"/>
    </source>
</evidence>
<dbReference type="EC" id="2.3.2.27" evidence="9"/>
<evidence type="ECO:0000256" key="1">
    <source>
        <dbReference type="ARBA" id="ARBA00000900"/>
    </source>
</evidence>
<dbReference type="InterPro" id="IPR003126">
    <property type="entry name" value="Znf_UBR"/>
</dbReference>
<dbReference type="InterPro" id="IPR044046">
    <property type="entry name" value="E3_ligase_UBR-like_C"/>
</dbReference>
<evidence type="ECO:0000256" key="7">
    <source>
        <dbReference type="ARBA" id="ARBA00046341"/>
    </source>
</evidence>
<evidence type="ECO:0000256" key="4">
    <source>
        <dbReference type="ARBA" id="ARBA00022771"/>
    </source>
</evidence>
<dbReference type="EMBL" id="JBEVYD010000007">
    <property type="protein sequence ID" value="KAL3231354.1"/>
    <property type="molecule type" value="Genomic_DNA"/>
</dbReference>
<comment type="function">
    <text evidence="9">Ubiquitin ligase protein which is a component of the N-end rule pathway. Recognizes and binds to proteins bearing specific N-terminal residues that are destabilizing according to the N-end rule, leading to their ubiquitination and subsequent degradation.</text>
</comment>
<keyword evidence="6 9" id="KW-0862">Zinc</keyword>
<evidence type="ECO:0000256" key="6">
    <source>
        <dbReference type="ARBA" id="ARBA00022833"/>
    </source>
</evidence>
<dbReference type="Pfam" id="PF18995">
    <property type="entry name" value="PRT6_C"/>
    <property type="match status" value="1"/>
</dbReference>
<protein>
    <recommendedName>
        <fullName evidence="9">E3 ubiquitin-protein ligase</fullName>
        <ecNumber evidence="9">2.3.2.27</ecNumber>
    </recommendedName>
</protein>
<keyword evidence="13" id="KW-1185">Reference proteome</keyword>
<evidence type="ECO:0000256" key="3">
    <source>
        <dbReference type="ARBA" id="ARBA00022723"/>
    </source>
</evidence>
<accession>A0ABR4NSF2</accession>
<organism evidence="12 13">
    <name type="scientific">Nakaseomyces bracarensis</name>
    <dbReference type="NCBI Taxonomy" id="273131"/>
    <lineage>
        <taxon>Eukaryota</taxon>
        <taxon>Fungi</taxon>
        <taxon>Dikarya</taxon>
        <taxon>Ascomycota</taxon>
        <taxon>Saccharomycotina</taxon>
        <taxon>Saccharomycetes</taxon>
        <taxon>Saccharomycetales</taxon>
        <taxon>Saccharomycetaceae</taxon>
        <taxon>Nakaseomyces</taxon>
    </lineage>
</organism>
<proteinExistence type="inferred from homology"/>
<feature type="zinc finger region" description="UBR-type" evidence="8">
    <location>
        <begin position="108"/>
        <end position="181"/>
    </location>
</feature>
<evidence type="ECO:0000313" key="13">
    <source>
        <dbReference type="Proteomes" id="UP001623330"/>
    </source>
</evidence>
<evidence type="ECO:0000256" key="2">
    <source>
        <dbReference type="ARBA" id="ARBA00022679"/>
    </source>
</evidence>
<comment type="caution">
    <text evidence="12">The sequence shown here is derived from an EMBL/GenBank/DDBJ whole genome shotgun (WGS) entry which is preliminary data.</text>
</comment>
<comment type="pathway">
    <text evidence="9">Protein modification; protein ubiquitination.</text>
</comment>
<comment type="catalytic activity">
    <reaction evidence="1 9">
        <text>S-ubiquitinyl-[E2 ubiquitin-conjugating enzyme]-L-cysteine + [acceptor protein]-L-lysine = [E2 ubiquitin-conjugating enzyme]-L-cysteine + N(6)-ubiquitinyl-[acceptor protein]-L-lysine.</text>
        <dbReference type="EC" id="2.3.2.27"/>
    </reaction>
</comment>
<dbReference type="InterPro" id="IPR055194">
    <property type="entry name" value="UBR1-like_WH"/>
</dbReference>
<dbReference type="InterPro" id="IPR013083">
    <property type="entry name" value="Znf_RING/FYVE/PHD"/>
</dbReference>
<dbReference type="CDD" id="cd19672">
    <property type="entry name" value="UBR-box_UBR1_like"/>
    <property type="match status" value="1"/>
</dbReference>
<dbReference type="SUPFAM" id="SSF57850">
    <property type="entry name" value="RING/U-box"/>
    <property type="match status" value="1"/>
</dbReference>
<feature type="region of interest" description="Disordered" evidence="10">
    <location>
        <begin position="292"/>
        <end position="329"/>
    </location>
</feature>
<dbReference type="Gene3D" id="3.30.40.10">
    <property type="entry name" value="Zinc/RING finger domain, C3HC4 (zinc finger)"/>
    <property type="match status" value="1"/>
</dbReference>
<dbReference type="PANTHER" id="PTHR21497:SF26">
    <property type="entry name" value="E3 UBIQUITIN-PROTEIN LIGASE UBR1"/>
    <property type="match status" value="1"/>
</dbReference>
<sequence>MDLDQVRAEIRATLNGIHDMPYFVGTRGPTERVKMTFTLREFLYRYLYYMLCDEGKNLPALFDTVPIGVFPKGLDEIKDIDHVWATKSDSFFEIDKEKVTKVHRHTGRNCGRKFKIGEPLYRCHECGCDETCVLCIFCFNPEDHVGHHVYTDICSDVTSGICDCGDEEAWKVPLNCKAEVEEVNTAPTTEGVEEVNKPSVFKRPETAQLFEVVLEEIIDHFIDVFNQNIEPLPTLQMSITIKLRDYTQSGKIDERSNFLRDLQYKVNSDTQPNNEKDVVVADEEDEEIKEDIEVDKETPMGSVAGTPSDTMDTEPDTTETQPATTKSVPGGFCIEPKDYTVMIYNDEFHNYSQATTALRQGVPDNVHTDLLTSKIDSEGRAMLKCSMDLSSVMGGFFAVQTNGLSATLTSWNEYIHQEASKFLIYWINHCLSIPDPDFQNTFRDALGKVLCSEYDANKTIDMTPIIEKYFENLFSKRDEHRSVARSVLEKGNKIPLGWHKSLDTKSLDSISTGINKLDVVEKKKYTNSRVQYMLYFDNRYWKRLRKEVQNMIIPTLSSSFVYKPLFCNQVVEIFNHMTRSVAYMDREPQLTALRECIVQLFTCPTNAAMIFNNGSFNDIVWSVFDIFSEFCRYEGPFLLWHRVQKSNPTKSYSISFKQGLYTVETLLSKVSDPNVPLRAPEFVSIVTLCKIFNGAWKLKRKEGEHVLHEDQYFIPYLEYTTSIYSIMQTIDKIMEQYREQVDMNLLHNAIKLLNTFLSHCSLTYREVVDSHDIIKFHVSSEPVAFMNPIHTFFSFLIEKTSLERAHEIIKADCDDFLKISDFSLRSVVLCSQIDVGFWVRNGVSVLHQASYYKNNPELNSYSRDIHLNQLALLWETDDLPRVIYNILDRWELLDWFTGEVEYSSAVYHDKIGLIMQQFITFLYHLLTERRFFKTFANAKEKRFSQIKTSIMYSLYTKPLSYSKLLKHIPDYLSEDGTEFDTALAEVSTFIEPKGLADNGVFMLKENLYSKIDPLRLDNLENEFESSASIIKTHLAKSKEEVAKTILVPQLIHPKHLDPMAAKLGTFTRTNVFAKLVYKLLQVSLDTEGGIFLNELLHLIHCAFKDDEQVNGKNSIPANFISKSICNLLLSIANAKSNVFSESITSKADFLLELMIRKDPENVFDSLIASFGLEYVDEYKTKKLNQGVNLEETEQERKKRLAKKHQAKLLAKFNNQQSKFMKENATVFDDKDSDVDMLGSKIAESEDFTCSLCQDDTSDDFFVVPAYHDFSPAFREADVYNAEDFVGKLGGFYNDEEKASITDASVLEDLRLDSEMGSRKVFVSCNHHVHHNCFRRYIQKKRFSSNAFICPLCQTFSNSIIPICKTDKTEENLVLSNFNISLPTLDVISRLFKNFSVSKYKAIHSIFNLILPQTSSFDKTIRKSSDFNDTDTSLIMAAHWANTISMLEISSRLDPQSDNTYIKGREQKFKTLANILISISLFYYIMGKPIGKLEVYDSTSDSGNCLNQLFQYIVKSTLFKSIPFEEAVARAMYVFIKQTVETYFKGVWVNERRKNFDFPSMAKDCYVAPPAVVSAIRQHENEFFKDTDSPLRKEKEKTQEYYDIIYSFILNQIVPTYKRSLIMLKVFHLLVRKSEEDSFMVKGINIEENLNAEDFALYANQCTPLLTEFASFDELFVSSLLENKYESNDPYLEDIPHEYPGVVKLINLKKYLNTYVTDSKQFKLLEESLTNVINPNNRLDFRICLTCGMKVHLRTDRREMSRHLSNCFSSFGLFLMPNTSEICLFLSQPPSNIFISAPYLNSHGEVGRNAMRRGDLTTLNLTRYEHLNKLWINNEVTGYISRVMGDEFRVNILSNGFLFEITRAQRIPPRPMDDEDEIYDEEDVRDIDMEDEDGRGIPAGIVGGPAAAAAAATTLFGFPNATAGQGDVRDFFQIFEDFRDAVQNGQGEQDFQMDIEDDEGTRWARDDEDEDSEGNDW</sequence>
<dbReference type="SMART" id="SM00396">
    <property type="entry name" value="ZnF_UBR1"/>
    <property type="match status" value="1"/>
</dbReference>
<evidence type="ECO:0000256" key="5">
    <source>
        <dbReference type="ARBA" id="ARBA00022786"/>
    </source>
</evidence>
<dbReference type="Pfam" id="PF22960">
    <property type="entry name" value="WHD_UBR1"/>
    <property type="match status" value="1"/>
</dbReference>
<comment type="similarity">
    <text evidence="7 9">Belongs to the E3 ubiquitin-protein ligase UBR1-like family.</text>
</comment>
<dbReference type="PANTHER" id="PTHR21497">
    <property type="entry name" value="UBIQUITIN LIGASE E3 ALPHA-RELATED"/>
    <property type="match status" value="1"/>
</dbReference>
<reference evidence="12 13" key="1">
    <citation type="submission" date="2024-05" db="EMBL/GenBank/DDBJ databases">
        <title>Long read based assembly of the Candida bracarensis genome reveals expanded adhesin content.</title>
        <authorList>
            <person name="Marcet-Houben M."/>
            <person name="Ksiezopolska E."/>
            <person name="Gabaldon T."/>
        </authorList>
    </citation>
    <scope>NUCLEOTIDE SEQUENCE [LARGE SCALE GENOMIC DNA]</scope>
    <source>
        <strain evidence="12 13">CBM6</strain>
    </source>
</reference>
<dbReference type="Pfam" id="PF02207">
    <property type="entry name" value="zf-UBR"/>
    <property type="match status" value="1"/>
</dbReference>
<evidence type="ECO:0000256" key="8">
    <source>
        <dbReference type="PROSITE-ProRule" id="PRU00508"/>
    </source>
</evidence>
<gene>
    <name evidence="12" type="ORF">RNJ44_00389</name>
</gene>
<keyword evidence="5 9" id="KW-0833">Ubl conjugation pathway</keyword>
<evidence type="ECO:0000259" key="11">
    <source>
        <dbReference type="PROSITE" id="PS51157"/>
    </source>
</evidence>
<dbReference type="InterPro" id="IPR039164">
    <property type="entry name" value="UBR1-like"/>
</dbReference>
<keyword evidence="3 9" id="KW-0479">Metal-binding</keyword>
<dbReference type="PROSITE" id="PS51157">
    <property type="entry name" value="ZF_UBR"/>
    <property type="match status" value="1"/>
</dbReference>
<name>A0ABR4NSF2_9SACH</name>